<comment type="similarity">
    <text evidence="2 24">Belongs to the bacterial diacylglycerol kinase family.</text>
</comment>
<dbReference type="OrthoDB" id="9796011at2"/>
<feature type="binding site" evidence="22">
    <location>
        <position position="16"/>
    </location>
    <ligand>
        <name>ATP</name>
        <dbReference type="ChEBI" id="CHEBI:30616"/>
    </ligand>
</feature>
<dbReference type="AlphaFoldDB" id="A0A5P1RBY6"/>
<name>A0A5P1RBY6_9GAMM</name>
<evidence type="ECO:0000313" key="25">
    <source>
        <dbReference type="EMBL" id="QEQ97113.1"/>
    </source>
</evidence>
<evidence type="ECO:0000256" key="21">
    <source>
        <dbReference type="PIRSR" id="PIRSR600829-2"/>
    </source>
</evidence>
<evidence type="ECO:0000256" key="16">
    <source>
        <dbReference type="ARBA" id="ARBA00023098"/>
    </source>
</evidence>
<dbReference type="RefSeq" id="WP_138987577.1">
    <property type="nucleotide sequence ID" value="NZ_CP043869.1"/>
</dbReference>
<feature type="binding site" evidence="22">
    <location>
        <position position="76"/>
    </location>
    <ligand>
        <name>ATP</name>
        <dbReference type="ChEBI" id="CHEBI:30616"/>
    </ligand>
</feature>
<evidence type="ECO:0000256" key="22">
    <source>
        <dbReference type="PIRSR" id="PIRSR600829-3"/>
    </source>
</evidence>
<keyword evidence="15 24" id="KW-1133">Transmembrane helix</keyword>
<evidence type="ECO:0000256" key="6">
    <source>
        <dbReference type="ARBA" id="ARBA00022516"/>
    </source>
</evidence>
<evidence type="ECO:0000256" key="17">
    <source>
        <dbReference type="ARBA" id="ARBA00023136"/>
    </source>
</evidence>
<evidence type="ECO:0000256" key="7">
    <source>
        <dbReference type="ARBA" id="ARBA00022519"/>
    </source>
</evidence>
<feature type="binding site" evidence="21">
    <location>
        <position position="69"/>
    </location>
    <ligand>
        <name>substrate</name>
    </ligand>
</feature>
<dbReference type="EMBL" id="CP043869">
    <property type="protein sequence ID" value="QEQ97113.1"/>
    <property type="molecule type" value="Genomic_DNA"/>
</dbReference>
<evidence type="ECO:0000256" key="19">
    <source>
        <dbReference type="ARBA" id="ARBA00023264"/>
    </source>
</evidence>
<evidence type="ECO:0000256" key="24">
    <source>
        <dbReference type="RuleBase" id="RU363065"/>
    </source>
</evidence>
<dbReference type="InterPro" id="IPR000829">
    <property type="entry name" value="DAGK"/>
</dbReference>
<dbReference type="KEGG" id="ncu:F0U83_10540"/>
<dbReference type="PANTHER" id="PTHR34299">
    <property type="entry name" value="DIACYLGLYCEROL KINASE"/>
    <property type="match status" value="1"/>
</dbReference>
<sequence>MSKVTGPARFYYATLYSIKGVKAAFRHEPAFQYEVYGFAMLFPLSFWVAQTATQWALLVGCCLLVLTLELLNSAIEAVVDRAGTEFNELAGRAKDLGSAAVFFGLIITAMVWGGIIIDNGGL</sequence>
<evidence type="ECO:0000256" key="4">
    <source>
        <dbReference type="ARBA" id="ARBA00017575"/>
    </source>
</evidence>
<feature type="binding site" evidence="22">
    <location>
        <position position="9"/>
    </location>
    <ligand>
        <name>ATP</name>
        <dbReference type="ChEBI" id="CHEBI:30616"/>
    </ligand>
</feature>
<evidence type="ECO:0000256" key="14">
    <source>
        <dbReference type="ARBA" id="ARBA00022842"/>
    </source>
</evidence>
<organism evidence="25 26">
    <name type="scientific">Neptunomonas concharum</name>
    <dbReference type="NCBI Taxonomy" id="1031538"/>
    <lineage>
        <taxon>Bacteria</taxon>
        <taxon>Pseudomonadati</taxon>
        <taxon>Pseudomonadota</taxon>
        <taxon>Gammaproteobacteria</taxon>
        <taxon>Oceanospirillales</taxon>
        <taxon>Oceanospirillaceae</taxon>
        <taxon>Neptunomonas</taxon>
    </lineage>
</organism>
<feature type="transmembrane region" description="Helical" evidence="24">
    <location>
        <begin position="31"/>
        <end position="49"/>
    </location>
</feature>
<evidence type="ECO:0000256" key="13">
    <source>
        <dbReference type="ARBA" id="ARBA00022840"/>
    </source>
</evidence>
<dbReference type="Pfam" id="PF01219">
    <property type="entry name" value="DAGK_prokar"/>
    <property type="match status" value="1"/>
</dbReference>
<evidence type="ECO:0000256" key="3">
    <source>
        <dbReference type="ARBA" id="ARBA00012133"/>
    </source>
</evidence>
<evidence type="ECO:0000256" key="1">
    <source>
        <dbReference type="ARBA" id="ARBA00004429"/>
    </source>
</evidence>
<feature type="binding site" evidence="22">
    <location>
        <begin position="94"/>
        <end position="95"/>
    </location>
    <ligand>
        <name>ATP</name>
        <dbReference type="ChEBI" id="CHEBI:30616"/>
    </ligand>
</feature>
<comment type="cofactor">
    <cofactor evidence="23">
        <name>Mg(2+)</name>
        <dbReference type="ChEBI" id="CHEBI:18420"/>
    </cofactor>
    <text evidence="23">Mn(2+), Zn(2+), Cd(2+) and Co(2+) support activity to lesser extents.</text>
</comment>
<dbReference type="GO" id="GO:0005524">
    <property type="term" value="F:ATP binding"/>
    <property type="evidence" value="ECO:0007669"/>
    <property type="project" value="UniProtKB-KW"/>
</dbReference>
<dbReference type="InterPro" id="IPR036945">
    <property type="entry name" value="DAGK_sf"/>
</dbReference>
<keyword evidence="19 24" id="KW-1208">Phospholipid metabolism</keyword>
<keyword evidence="17 24" id="KW-0472">Membrane</keyword>
<keyword evidence="18" id="KW-0594">Phospholipid biosynthesis</keyword>
<dbReference type="Proteomes" id="UP000324760">
    <property type="component" value="Chromosome"/>
</dbReference>
<dbReference type="GO" id="GO:0005886">
    <property type="term" value="C:plasma membrane"/>
    <property type="evidence" value="ECO:0007669"/>
    <property type="project" value="UniProtKB-SubCell"/>
</dbReference>
<dbReference type="GO" id="GO:0046872">
    <property type="term" value="F:metal ion binding"/>
    <property type="evidence" value="ECO:0007669"/>
    <property type="project" value="UniProtKB-KW"/>
</dbReference>
<keyword evidence="6" id="KW-0444">Lipid biosynthesis</keyword>
<comment type="subcellular location">
    <subcellularLocation>
        <location evidence="1 24">Cell inner membrane</location>
        <topology evidence="1 24">Multi-pass membrane protein</topology>
    </subcellularLocation>
</comment>
<evidence type="ECO:0000313" key="26">
    <source>
        <dbReference type="Proteomes" id="UP000324760"/>
    </source>
</evidence>
<keyword evidence="13 22" id="KW-0067">ATP-binding</keyword>
<dbReference type="GO" id="GO:0004143">
    <property type="term" value="F:ATP-dependent diacylglycerol kinase activity"/>
    <property type="evidence" value="ECO:0007669"/>
    <property type="project" value="UniProtKB-EC"/>
</dbReference>
<feature type="binding site" evidence="21">
    <location>
        <position position="98"/>
    </location>
    <ligand>
        <name>substrate</name>
    </ligand>
</feature>
<dbReference type="PROSITE" id="PS01069">
    <property type="entry name" value="DAGK_PROKAR"/>
    <property type="match status" value="1"/>
</dbReference>
<keyword evidence="26" id="KW-1185">Reference proteome</keyword>
<reference evidence="25 26" key="1">
    <citation type="journal article" date="2019" name="Biochem. Eng. J.">
        <title>Metabolic engineering of the marine bacteria Neptunomonas concharum for the production of acetoin and meso-2,3-butanediol from acetate.</title>
        <authorList>
            <person name="Li W."/>
            <person name="Pu N."/>
            <person name="Liu C.-X."/>
            <person name="Yuan Q.-P."/>
            <person name="Li Z.-J."/>
        </authorList>
    </citation>
    <scope>NUCLEOTIDE SEQUENCE [LARGE SCALE GENOMIC DNA]</scope>
    <source>
        <strain evidence="25 26">JCM17730</strain>
    </source>
</reference>
<feature type="binding site" evidence="22">
    <location>
        <position position="28"/>
    </location>
    <ligand>
        <name>ATP</name>
        <dbReference type="ChEBI" id="CHEBI:30616"/>
    </ligand>
</feature>
<keyword evidence="14 23" id="KW-0460">Magnesium</keyword>
<comment type="catalytic activity">
    <reaction evidence="24">
        <text>a 1,2-diacyl-sn-glycerol + ATP = a 1,2-diacyl-sn-glycero-3-phosphate + ADP + H(+)</text>
        <dbReference type="Rhea" id="RHEA:10272"/>
        <dbReference type="ChEBI" id="CHEBI:15378"/>
        <dbReference type="ChEBI" id="CHEBI:17815"/>
        <dbReference type="ChEBI" id="CHEBI:30616"/>
        <dbReference type="ChEBI" id="CHEBI:58608"/>
        <dbReference type="ChEBI" id="CHEBI:456216"/>
        <dbReference type="EC" id="2.7.1.107"/>
    </reaction>
</comment>
<dbReference type="GO" id="GO:0006654">
    <property type="term" value="P:phosphatidic acid biosynthetic process"/>
    <property type="evidence" value="ECO:0007669"/>
    <property type="project" value="InterPro"/>
</dbReference>
<protein>
    <recommendedName>
        <fullName evidence="4 24">Diacylglycerol kinase</fullName>
        <ecNumber evidence="3 24">2.7.1.107</ecNumber>
    </recommendedName>
</protein>
<keyword evidence="9 24" id="KW-0812">Transmembrane</keyword>
<keyword evidence="5" id="KW-1003">Cell membrane</keyword>
<keyword evidence="8 24" id="KW-0808">Transferase</keyword>
<keyword evidence="11 22" id="KW-0547">Nucleotide-binding</keyword>
<keyword evidence="10 23" id="KW-0479">Metal-binding</keyword>
<evidence type="ECO:0000256" key="12">
    <source>
        <dbReference type="ARBA" id="ARBA00022777"/>
    </source>
</evidence>
<evidence type="ECO:0000256" key="10">
    <source>
        <dbReference type="ARBA" id="ARBA00022723"/>
    </source>
</evidence>
<feature type="binding site" evidence="23">
    <location>
        <position position="28"/>
    </location>
    <ligand>
        <name>a divalent metal cation</name>
        <dbReference type="ChEBI" id="CHEBI:60240"/>
    </ligand>
</feature>
<proteinExistence type="inferred from homology"/>
<feature type="transmembrane region" description="Helical" evidence="24">
    <location>
        <begin position="96"/>
        <end position="117"/>
    </location>
</feature>
<evidence type="ECO:0000256" key="9">
    <source>
        <dbReference type="ARBA" id="ARBA00022692"/>
    </source>
</evidence>
<dbReference type="EC" id="2.7.1.107" evidence="3 24"/>
<feature type="active site" description="Proton acceptor" evidence="20">
    <location>
        <position position="69"/>
    </location>
</feature>
<comment type="function">
    <text evidence="24">Catalyzes the ATP-dependent phosphorylation of sn-l,2-diacylglycerol (DAG) to phosphatidic acid. Involved in the recycling of diacylglycerol produced as a by-product during membrane-derived oligosaccharide (MDO) biosynthesis.</text>
</comment>
<feature type="binding site" evidence="21">
    <location>
        <begin position="30"/>
        <end position="34"/>
    </location>
    <ligand>
        <name>substrate</name>
    </ligand>
</feature>
<feature type="binding site" evidence="23">
    <location>
        <position position="76"/>
    </location>
    <ligand>
        <name>a divalent metal cation</name>
        <dbReference type="ChEBI" id="CHEBI:60240"/>
    </ligand>
</feature>
<evidence type="ECO:0000256" key="11">
    <source>
        <dbReference type="ARBA" id="ARBA00022741"/>
    </source>
</evidence>
<gene>
    <name evidence="25" type="ORF">F0U83_10540</name>
</gene>
<dbReference type="InterPro" id="IPR033718">
    <property type="entry name" value="DAGK_prok"/>
</dbReference>
<accession>A0A5P1RBY6</accession>
<feature type="binding site" evidence="21">
    <location>
        <position position="9"/>
    </location>
    <ligand>
        <name>substrate</name>
    </ligand>
</feature>
<evidence type="ECO:0000256" key="2">
    <source>
        <dbReference type="ARBA" id="ARBA00005967"/>
    </source>
</evidence>
<keyword evidence="16 24" id="KW-0443">Lipid metabolism</keyword>
<evidence type="ECO:0000256" key="15">
    <source>
        <dbReference type="ARBA" id="ARBA00022989"/>
    </source>
</evidence>
<dbReference type="Gene3D" id="1.10.287.3610">
    <property type="match status" value="1"/>
</dbReference>
<evidence type="ECO:0000256" key="20">
    <source>
        <dbReference type="PIRSR" id="PIRSR600829-1"/>
    </source>
</evidence>
<keyword evidence="12 24" id="KW-0418">Kinase</keyword>
<feature type="transmembrane region" description="Helical" evidence="24">
    <location>
        <begin position="55"/>
        <end position="75"/>
    </location>
</feature>
<evidence type="ECO:0000256" key="8">
    <source>
        <dbReference type="ARBA" id="ARBA00022679"/>
    </source>
</evidence>
<dbReference type="CDD" id="cd14264">
    <property type="entry name" value="DAGK_IM"/>
    <property type="match status" value="1"/>
</dbReference>
<evidence type="ECO:0000256" key="23">
    <source>
        <dbReference type="PIRSR" id="PIRSR600829-4"/>
    </source>
</evidence>
<dbReference type="PANTHER" id="PTHR34299:SF1">
    <property type="entry name" value="DIACYLGLYCEROL KINASE"/>
    <property type="match status" value="1"/>
</dbReference>
<evidence type="ECO:0000256" key="18">
    <source>
        <dbReference type="ARBA" id="ARBA00023209"/>
    </source>
</evidence>
<evidence type="ECO:0000256" key="5">
    <source>
        <dbReference type="ARBA" id="ARBA00022475"/>
    </source>
</evidence>
<keyword evidence="7 24" id="KW-0997">Cell inner membrane</keyword>